<dbReference type="AlphaFoldDB" id="A0A2T0ATS9"/>
<accession>A0A2T0ATS9</accession>
<comment type="caution">
    <text evidence="1">The sequence shown here is derived from an EMBL/GenBank/DDBJ whole genome shotgun (WGS) entry which is preliminary data.</text>
</comment>
<evidence type="ECO:0000313" key="2">
    <source>
        <dbReference type="Proteomes" id="UP000238415"/>
    </source>
</evidence>
<name>A0A2T0ATS9_9FIRM</name>
<proteinExistence type="predicted"/>
<protein>
    <submittedName>
        <fullName evidence="1">Uncharacterized protein</fullName>
    </submittedName>
</protein>
<dbReference type="EMBL" id="PVXM01000015">
    <property type="protein sequence ID" value="PRR73870.1"/>
    <property type="molecule type" value="Genomic_DNA"/>
</dbReference>
<keyword evidence="2" id="KW-1185">Reference proteome</keyword>
<sequence length="218" mass="23986">MPFTAPSVANKGNLFRIGPRIDIQVAVGELVTFNILQDTLMLIPARELQPVRPGQLLVPGWPGWQEGARQTFPYRVELIAAKRVLASTWRADDNFLVRPYIPTGPATGVPVKILTCTIKNIVPQGRLLPLSPGDQAIAVACYSYEVEVVYADRAGRTFTLILQSGPRRQQAVVYPASGYLEVNVTIQCLGSRIISPVVPPPGPPPPYKPLRLWLETRV</sequence>
<reference evidence="1 2" key="1">
    <citation type="submission" date="2018-03" db="EMBL/GenBank/DDBJ databases">
        <title>Genome sequence of Moorella humiferrea DSM 23265.</title>
        <authorList>
            <person name="Poehlein A."/>
            <person name="Daniel R."/>
        </authorList>
    </citation>
    <scope>NUCLEOTIDE SEQUENCE [LARGE SCALE GENOMIC DNA]</scope>
    <source>
        <strain evidence="1 2">DSM 23265</strain>
    </source>
</reference>
<organism evidence="1 2">
    <name type="scientific">Neomoorella humiferrea</name>
    <dbReference type="NCBI Taxonomy" id="676965"/>
    <lineage>
        <taxon>Bacteria</taxon>
        <taxon>Bacillati</taxon>
        <taxon>Bacillota</taxon>
        <taxon>Clostridia</taxon>
        <taxon>Neomoorellales</taxon>
        <taxon>Neomoorellaceae</taxon>
        <taxon>Neomoorella</taxon>
    </lineage>
</organism>
<dbReference type="Proteomes" id="UP000238415">
    <property type="component" value="Unassembled WGS sequence"/>
</dbReference>
<dbReference type="OrthoDB" id="1723353at2"/>
<gene>
    <name evidence="1" type="ORF">MOHU_10100</name>
</gene>
<dbReference type="RefSeq" id="WP_106005001.1">
    <property type="nucleotide sequence ID" value="NZ_CP136419.1"/>
</dbReference>
<evidence type="ECO:0000313" key="1">
    <source>
        <dbReference type="EMBL" id="PRR73870.1"/>
    </source>
</evidence>